<proteinExistence type="inferred from homology"/>
<evidence type="ECO:0000256" key="9">
    <source>
        <dbReference type="ARBA" id="ARBA00022723"/>
    </source>
</evidence>
<evidence type="ECO:0000256" key="10">
    <source>
        <dbReference type="ARBA" id="ARBA00022737"/>
    </source>
</evidence>
<evidence type="ECO:0000313" key="19">
    <source>
        <dbReference type="Proteomes" id="UP000694381"/>
    </source>
</evidence>
<evidence type="ECO:0000256" key="6">
    <source>
        <dbReference type="ARBA" id="ARBA00022490"/>
    </source>
</evidence>
<keyword evidence="19" id="KW-1185">Reference proteome</keyword>
<protein>
    <submittedName>
        <fullName evidence="18">Calcineurin-like EF hand protein 2</fullName>
    </submittedName>
</protein>
<dbReference type="AlphaFoldDB" id="A0A8C6RD67"/>
<dbReference type="SMART" id="SM00054">
    <property type="entry name" value="EFh"/>
    <property type="match status" value="3"/>
</dbReference>
<dbReference type="Pfam" id="PF13499">
    <property type="entry name" value="EF-hand_7"/>
    <property type="match status" value="1"/>
</dbReference>
<feature type="domain" description="EF-hand" evidence="17">
    <location>
        <begin position="131"/>
        <end position="158"/>
    </location>
</feature>
<dbReference type="PROSITE" id="PS50222">
    <property type="entry name" value="EF_HAND_2"/>
    <property type="match status" value="2"/>
</dbReference>
<dbReference type="GO" id="GO:0042307">
    <property type="term" value="P:positive regulation of protein import into nucleus"/>
    <property type="evidence" value="ECO:0007669"/>
    <property type="project" value="Ensembl"/>
</dbReference>
<dbReference type="GO" id="GO:0005654">
    <property type="term" value="C:nucleoplasm"/>
    <property type="evidence" value="ECO:0007669"/>
    <property type="project" value="Ensembl"/>
</dbReference>
<reference evidence="18" key="1">
    <citation type="submission" date="2025-08" db="UniProtKB">
        <authorList>
            <consortium name="Ensembl"/>
        </authorList>
    </citation>
    <scope>IDENTIFICATION</scope>
</reference>
<dbReference type="Ensembl" id="ENSNGAT00000020523.1">
    <property type="protein sequence ID" value="ENSNGAP00000014924.1"/>
    <property type="gene ID" value="ENSNGAG00000016093.1"/>
</dbReference>
<dbReference type="Proteomes" id="UP000694381">
    <property type="component" value="Unassembled WGS sequence"/>
</dbReference>
<dbReference type="GO" id="GO:0015031">
    <property type="term" value="P:protein transport"/>
    <property type="evidence" value="ECO:0007669"/>
    <property type="project" value="UniProtKB-KW"/>
</dbReference>
<organism evidence="18 19">
    <name type="scientific">Nannospalax galili</name>
    <name type="common">Northern Israeli blind subterranean mole rat</name>
    <name type="synonym">Spalax galili</name>
    <dbReference type="NCBI Taxonomy" id="1026970"/>
    <lineage>
        <taxon>Eukaryota</taxon>
        <taxon>Metazoa</taxon>
        <taxon>Chordata</taxon>
        <taxon>Craniata</taxon>
        <taxon>Vertebrata</taxon>
        <taxon>Euteleostomi</taxon>
        <taxon>Mammalia</taxon>
        <taxon>Eutheria</taxon>
        <taxon>Euarchontoglires</taxon>
        <taxon>Glires</taxon>
        <taxon>Rodentia</taxon>
        <taxon>Myomorpha</taxon>
        <taxon>Muroidea</taxon>
        <taxon>Spalacidae</taxon>
        <taxon>Spalacinae</taxon>
        <taxon>Nannospalax</taxon>
    </lineage>
</organism>
<evidence type="ECO:0000256" key="2">
    <source>
        <dbReference type="ARBA" id="ARBA00004236"/>
    </source>
</evidence>
<dbReference type="PROSITE" id="PS00018">
    <property type="entry name" value="EF_HAND_1"/>
    <property type="match status" value="2"/>
</dbReference>
<dbReference type="GO" id="GO:0008284">
    <property type="term" value="P:positive regulation of cell population proliferation"/>
    <property type="evidence" value="ECO:0007669"/>
    <property type="project" value="Ensembl"/>
</dbReference>
<dbReference type="GO" id="GO:0071277">
    <property type="term" value="P:cellular response to calcium ion"/>
    <property type="evidence" value="ECO:0007669"/>
    <property type="project" value="Ensembl"/>
</dbReference>
<dbReference type="Pfam" id="PF13202">
    <property type="entry name" value="EF-hand_5"/>
    <property type="match status" value="1"/>
</dbReference>
<dbReference type="InterPro" id="IPR011992">
    <property type="entry name" value="EF-hand-dom_pair"/>
</dbReference>
<keyword evidence="14" id="KW-0539">Nucleus</keyword>
<dbReference type="GO" id="GO:0070886">
    <property type="term" value="P:positive regulation of calcineurin-NFAT signaling cascade"/>
    <property type="evidence" value="ECO:0007669"/>
    <property type="project" value="Ensembl"/>
</dbReference>
<dbReference type="InterPro" id="IPR051875">
    <property type="entry name" value="Calcineurin_B_homologous"/>
</dbReference>
<evidence type="ECO:0000256" key="8">
    <source>
        <dbReference type="ARBA" id="ARBA00022707"/>
    </source>
</evidence>
<evidence type="ECO:0000256" key="4">
    <source>
        <dbReference type="ARBA" id="ARBA00022448"/>
    </source>
</evidence>
<gene>
    <name evidence="18" type="primary">Chp2</name>
</gene>
<dbReference type="GO" id="GO:0005829">
    <property type="term" value="C:cytosol"/>
    <property type="evidence" value="ECO:0007669"/>
    <property type="project" value="Ensembl"/>
</dbReference>
<evidence type="ECO:0000256" key="1">
    <source>
        <dbReference type="ARBA" id="ARBA00004123"/>
    </source>
</evidence>
<keyword evidence="12" id="KW-0653">Protein transport</keyword>
<evidence type="ECO:0000256" key="3">
    <source>
        <dbReference type="ARBA" id="ARBA00004496"/>
    </source>
</evidence>
<keyword evidence="15" id="KW-0449">Lipoprotein</keyword>
<keyword evidence="8" id="KW-0519">Myristate</keyword>
<name>A0A8C6RD67_NANGA</name>
<dbReference type="GO" id="GO:0005509">
    <property type="term" value="F:calcium ion binding"/>
    <property type="evidence" value="ECO:0007669"/>
    <property type="project" value="Ensembl"/>
</dbReference>
<keyword evidence="7" id="KW-0597">Phosphoprotein</keyword>
<keyword evidence="9" id="KW-0479">Metal-binding</keyword>
<evidence type="ECO:0000259" key="17">
    <source>
        <dbReference type="PROSITE" id="PS50222"/>
    </source>
</evidence>
<accession>A0A8C6RD67</accession>
<evidence type="ECO:0000256" key="14">
    <source>
        <dbReference type="ARBA" id="ARBA00023242"/>
    </source>
</evidence>
<evidence type="ECO:0000256" key="16">
    <source>
        <dbReference type="ARBA" id="ARBA00038164"/>
    </source>
</evidence>
<keyword evidence="11" id="KW-0106">Calcium</keyword>
<evidence type="ECO:0000256" key="11">
    <source>
        <dbReference type="ARBA" id="ARBA00022837"/>
    </source>
</evidence>
<dbReference type="CDD" id="cd00051">
    <property type="entry name" value="EFh"/>
    <property type="match status" value="1"/>
</dbReference>
<keyword evidence="6" id="KW-0963">Cytoplasm</keyword>
<evidence type="ECO:0000313" key="18">
    <source>
        <dbReference type="Ensembl" id="ENSNGAP00000014924.1"/>
    </source>
</evidence>
<dbReference type="InterPro" id="IPR002048">
    <property type="entry name" value="EF_hand_dom"/>
</dbReference>
<dbReference type="InterPro" id="IPR018247">
    <property type="entry name" value="EF_Hand_1_Ca_BS"/>
</dbReference>
<dbReference type="SUPFAM" id="SSF47473">
    <property type="entry name" value="EF-hand"/>
    <property type="match status" value="1"/>
</dbReference>
<evidence type="ECO:0000256" key="13">
    <source>
        <dbReference type="ARBA" id="ARBA00023136"/>
    </source>
</evidence>
<dbReference type="Gene3D" id="1.10.238.10">
    <property type="entry name" value="EF-hand"/>
    <property type="match status" value="1"/>
</dbReference>
<evidence type="ECO:0000256" key="5">
    <source>
        <dbReference type="ARBA" id="ARBA00022475"/>
    </source>
</evidence>
<dbReference type="GO" id="GO:0005730">
    <property type="term" value="C:nucleolus"/>
    <property type="evidence" value="ECO:0007669"/>
    <property type="project" value="Ensembl"/>
</dbReference>
<keyword evidence="5" id="KW-1003">Cell membrane</keyword>
<evidence type="ECO:0000256" key="7">
    <source>
        <dbReference type="ARBA" id="ARBA00022553"/>
    </source>
</evidence>
<comment type="subcellular location">
    <subcellularLocation>
        <location evidence="2">Cell membrane</location>
    </subcellularLocation>
    <subcellularLocation>
        <location evidence="3">Cytoplasm</location>
    </subcellularLocation>
    <subcellularLocation>
        <location evidence="1">Nucleus</location>
    </subcellularLocation>
</comment>
<comment type="similarity">
    <text evidence="16">Belongs to the calcineurin regulatory subunit family. CHP subfamily.</text>
</comment>
<sequence>MGPRSSHIALIPDVDQIRNETGFSEASLLRLYGRFQTLDRNKKGFLSRTDLQQIGALAVNPLGDRIIDSFFLDGSQQVDFAGFARVLAHFRPVDEEEAATRDPKDPEPLNSRMNKLRCELIFLSPTPSPVAFQLYDLDRDGKISRNEMLQVLRLMVGVQVTDEQLESITDRTVQEADEDGDGAVSFLEFTKSLEKMNIEQKMSIRILK</sequence>
<evidence type="ECO:0000256" key="12">
    <source>
        <dbReference type="ARBA" id="ARBA00022927"/>
    </source>
</evidence>
<dbReference type="PANTHER" id="PTHR46002">
    <property type="entry name" value="EG:114D9.1 PROTEIN-RELATED"/>
    <property type="match status" value="1"/>
</dbReference>
<keyword evidence="13" id="KW-0472">Membrane</keyword>
<dbReference type="GO" id="GO:0045944">
    <property type="term" value="P:positive regulation of transcription by RNA polymerase II"/>
    <property type="evidence" value="ECO:0007669"/>
    <property type="project" value="Ensembl"/>
</dbReference>
<reference evidence="18" key="2">
    <citation type="submission" date="2025-09" db="UniProtKB">
        <authorList>
            <consortium name="Ensembl"/>
        </authorList>
    </citation>
    <scope>IDENTIFICATION</scope>
</reference>
<keyword evidence="10" id="KW-0677">Repeat</keyword>
<keyword evidence="4" id="KW-0813">Transport</keyword>
<dbReference type="GO" id="GO:0005886">
    <property type="term" value="C:plasma membrane"/>
    <property type="evidence" value="ECO:0007669"/>
    <property type="project" value="UniProtKB-SubCell"/>
</dbReference>
<evidence type="ECO:0000256" key="15">
    <source>
        <dbReference type="ARBA" id="ARBA00023288"/>
    </source>
</evidence>
<dbReference type="GeneTree" id="ENSGT00940000161957"/>
<feature type="domain" description="EF-hand" evidence="17">
    <location>
        <begin position="164"/>
        <end position="199"/>
    </location>
</feature>